<dbReference type="InterPro" id="IPR000515">
    <property type="entry name" value="MetI-like"/>
</dbReference>
<evidence type="ECO:0000259" key="8">
    <source>
        <dbReference type="PROSITE" id="PS50928"/>
    </source>
</evidence>
<dbReference type="OrthoDB" id="9815445at2"/>
<gene>
    <name evidence="9" type="ORF">EV130_101245</name>
</gene>
<feature type="transmembrane region" description="Helical" evidence="7">
    <location>
        <begin position="329"/>
        <end position="348"/>
    </location>
</feature>
<keyword evidence="2 7" id="KW-0813">Transport</keyword>
<dbReference type="PROSITE" id="PS50928">
    <property type="entry name" value="ABC_TM1"/>
    <property type="match status" value="1"/>
</dbReference>
<feature type="transmembrane region" description="Helical" evidence="7">
    <location>
        <begin position="158"/>
        <end position="182"/>
    </location>
</feature>
<evidence type="ECO:0000256" key="7">
    <source>
        <dbReference type="RuleBase" id="RU363032"/>
    </source>
</evidence>
<dbReference type="Gene3D" id="1.10.3720.10">
    <property type="entry name" value="MetI-like"/>
    <property type="match status" value="1"/>
</dbReference>
<dbReference type="GO" id="GO:0005886">
    <property type="term" value="C:plasma membrane"/>
    <property type="evidence" value="ECO:0007669"/>
    <property type="project" value="UniProtKB-SubCell"/>
</dbReference>
<dbReference type="GO" id="GO:0055085">
    <property type="term" value="P:transmembrane transport"/>
    <property type="evidence" value="ECO:0007669"/>
    <property type="project" value="InterPro"/>
</dbReference>
<feature type="transmembrane region" description="Helical" evidence="7">
    <location>
        <begin position="269"/>
        <end position="291"/>
    </location>
</feature>
<dbReference type="CDD" id="cd06261">
    <property type="entry name" value="TM_PBP2"/>
    <property type="match status" value="1"/>
</dbReference>
<evidence type="ECO:0000256" key="4">
    <source>
        <dbReference type="ARBA" id="ARBA00022692"/>
    </source>
</evidence>
<dbReference type="Proteomes" id="UP000295547">
    <property type="component" value="Unassembled WGS sequence"/>
</dbReference>
<dbReference type="RefSeq" id="WP_132658980.1">
    <property type="nucleotide sequence ID" value="NZ_SMBJ01000001.1"/>
</dbReference>
<evidence type="ECO:0000313" key="10">
    <source>
        <dbReference type="Proteomes" id="UP000295547"/>
    </source>
</evidence>
<feature type="transmembrane region" description="Helical" evidence="7">
    <location>
        <begin position="31"/>
        <end position="53"/>
    </location>
</feature>
<keyword evidence="4 7" id="KW-0812">Transmembrane</keyword>
<keyword evidence="10" id="KW-1185">Reference proteome</keyword>
<evidence type="ECO:0000256" key="6">
    <source>
        <dbReference type="ARBA" id="ARBA00023136"/>
    </source>
</evidence>
<dbReference type="EMBL" id="SMBJ01000001">
    <property type="protein sequence ID" value="TCU30674.1"/>
    <property type="molecule type" value="Genomic_DNA"/>
</dbReference>
<comment type="similarity">
    <text evidence="7">Belongs to the binding-protein-dependent transport system permease family.</text>
</comment>
<feature type="transmembrane region" description="Helical" evidence="7">
    <location>
        <begin position="230"/>
        <end position="248"/>
    </location>
</feature>
<accession>A0A4R3R8L1</accession>
<dbReference type="InterPro" id="IPR035906">
    <property type="entry name" value="MetI-like_sf"/>
</dbReference>
<keyword evidence="5 7" id="KW-1133">Transmembrane helix</keyword>
<keyword evidence="6 7" id="KW-0472">Membrane</keyword>
<sequence length="362" mass="39928">MADVALSKSGAVMRGLLFARRGRNRLDVTDWLTYGFLVLGLLIMFTPVAWVVLSSFKTQANLQEFPPSILPYSSETAVVEGFDQPLPLFDVNLKDGTKARLAQIRRVGRNAQMISPDNPGAGRLTVAVTDAVPVRKVRLAIENYTNLIASSGQAMGRYLYNSLFITIVATIITLVMNSMAAFALSKYRFAGSSVALISILSTLMIPATVVLVPTYLIVAELGLVGNLWGVILPTVATPTGVFLLRQYMLTIPDELIEAARMDHASEWRIFWRIVLPLSSPALAVVAIFSILSRWNDFLLPLIVLNRREVYTLQLALNSFQSEFEVRYDLMLAMTTLTALPLACAFIFLQRYITTGIASTGIK</sequence>
<proteinExistence type="inferred from homology"/>
<evidence type="ECO:0000256" key="2">
    <source>
        <dbReference type="ARBA" id="ARBA00022448"/>
    </source>
</evidence>
<name>A0A4R3R8L1_9HYPH</name>
<keyword evidence="3" id="KW-1003">Cell membrane</keyword>
<comment type="caution">
    <text evidence="9">The sequence shown here is derived from an EMBL/GenBank/DDBJ whole genome shotgun (WGS) entry which is preliminary data.</text>
</comment>
<feature type="domain" description="ABC transmembrane type-1" evidence="8">
    <location>
        <begin position="159"/>
        <end position="348"/>
    </location>
</feature>
<comment type="subcellular location">
    <subcellularLocation>
        <location evidence="1 7">Cell membrane</location>
        <topology evidence="1 7">Multi-pass membrane protein</topology>
    </subcellularLocation>
</comment>
<dbReference type="AlphaFoldDB" id="A0A4R3R8L1"/>
<evidence type="ECO:0000256" key="1">
    <source>
        <dbReference type="ARBA" id="ARBA00004651"/>
    </source>
</evidence>
<protein>
    <submittedName>
        <fullName evidence="9">Alpha-1,4-digalacturonate transport system permease protein</fullName>
    </submittedName>
</protein>
<feature type="transmembrane region" description="Helical" evidence="7">
    <location>
        <begin position="194"/>
        <end position="218"/>
    </location>
</feature>
<dbReference type="SUPFAM" id="SSF161098">
    <property type="entry name" value="MetI-like"/>
    <property type="match status" value="1"/>
</dbReference>
<evidence type="ECO:0000256" key="5">
    <source>
        <dbReference type="ARBA" id="ARBA00022989"/>
    </source>
</evidence>
<dbReference type="PANTHER" id="PTHR43744:SF12">
    <property type="entry name" value="ABC TRANSPORTER PERMEASE PROTEIN MG189-RELATED"/>
    <property type="match status" value="1"/>
</dbReference>
<evidence type="ECO:0000313" key="9">
    <source>
        <dbReference type="EMBL" id="TCU30674.1"/>
    </source>
</evidence>
<dbReference type="Pfam" id="PF00528">
    <property type="entry name" value="BPD_transp_1"/>
    <property type="match status" value="1"/>
</dbReference>
<dbReference type="PANTHER" id="PTHR43744">
    <property type="entry name" value="ABC TRANSPORTER PERMEASE PROTEIN MG189-RELATED-RELATED"/>
    <property type="match status" value="1"/>
</dbReference>
<evidence type="ECO:0000256" key="3">
    <source>
        <dbReference type="ARBA" id="ARBA00022475"/>
    </source>
</evidence>
<reference evidence="9 10" key="1">
    <citation type="submission" date="2019-03" db="EMBL/GenBank/DDBJ databases">
        <title>Genomic Encyclopedia of Type Strains, Phase IV (KMG-V): Genome sequencing to study the core and pangenomes of soil and plant-associated prokaryotes.</title>
        <authorList>
            <person name="Whitman W."/>
        </authorList>
    </citation>
    <scope>NUCLEOTIDE SEQUENCE [LARGE SCALE GENOMIC DNA]</scope>
    <source>
        <strain evidence="9 10">Gr42</strain>
    </source>
</reference>
<organism evidence="9 10">
    <name type="scientific">Rhizobium azibense</name>
    <dbReference type="NCBI Taxonomy" id="1136135"/>
    <lineage>
        <taxon>Bacteria</taxon>
        <taxon>Pseudomonadati</taxon>
        <taxon>Pseudomonadota</taxon>
        <taxon>Alphaproteobacteria</taxon>
        <taxon>Hyphomicrobiales</taxon>
        <taxon>Rhizobiaceae</taxon>
        <taxon>Rhizobium/Agrobacterium group</taxon>
        <taxon>Rhizobium</taxon>
    </lineage>
</organism>